<protein>
    <submittedName>
        <fullName evidence="3">Ubiquinone/menaquinone biosynthesis C-methylase UbiE</fullName>
    </submittedName>
</protein>
<sequence length="267" mass="30186">MSATRVDLFDSTYRHFASEVLTDIRREAFGDDIGQNSWLTLDEYDRFIAWLNLRPDEHVLEVACGSGGPARYLAQQTDCRVCGLDSNEYAVGTATRMGTQDAVTFIHADANDPLPFANGEFDAVVCVDSMNHFPNRLSVLWEWHRVMRSGARAVFTDPVVVTGPVTNEQFAIRSSIGTFVFVPQDVNEQLIELAGFRLILQQDVTSNAALVAGRWYRARERHRNELLSSEGRHRFEGLQEFFATVHRLASERRLSRIAYLVEKPATT</sequence>
<dbReference type="PANTHER" id="PTHR44068">
    <property type="entry name" value="ZGC:194242"/>
    <property type="match status" value="1"/>
</dbReference>
<keyword evidence="3" id="KW-0830">Ubiquinone</keyword>
<keyword evidence="1" id="KW-0808">Transferase</keyword>
<dbReference type="GO" id="GO:0008757">
    <property type="term" value="F:S-adenosylmethionine-dependent methyltransferase activity"/>
    <property type="evidence" value="ECO:0007669"/>
    <property type="project" value="InterPro"/>
</dbReference>
<comment type="caution">
    <text evidence="3">The sequence shown here is derived from an EMBL/GenBank/DDBJ whole genome shotgun (WGS) entry which is preliminary data.</text>
</comment>
<gene>
    <name evidence="3" type="ORF">HNQ60_005238</name>
</gene>
<dbReference type="CDD" id="cd02440">
    <property type="entry name" value="AdoMet_MTases"/>
    <property type="match status" value="1"/>
</dbReference>
<dbReference type="InterPro" id="IPR013216">
    <property type="entry name" value="Methyltransf_11"/>
</dbReference>
<dbReference type="RefSeq" id="WP_184335703.1">
    <property type="nucleotide sequence ID" value="NZ_JACHHZ010000007.1"/>
</dbReference>
<keyword evidence="4" id="KW-1185">Reference proteome</keyword>
<dbReference type="AlphaFoldDB" id="A0A841HTT6"/>
<dbReference type="EMBL" id="JACHHZ010000007">
    <property type="protein sequence ID" value="MBB6096316.1"/>
    <property type="molecule type" value="Genomic_DNA"/>
</dbReference>
<proteinExistence type="predicted"/>
<keyword evidence="3" id="KW-0489">Methyltransferase</keyword>
<reference evidence="3 4" key="1">
    <citation type="submission" date="2020-08" db="EMBL/GenBank/DDBJ databases">
        <title>Genomic Encyclopedia of Type Strains, Phase IV (KMG-IV): sequencing the most valuable type-strain genomes for metagenomic binning, comparative biology and taxonomic classification.</title>
        <authorList>
            <person name="Goeker M."/>
        </authorList>
    </citation>
    <scope>NUCLEOTIDE SEQUENCE [LARGE SCALE GENOMIC DNA]</scope>
    <source>
        <strain evidence="3 4">DSM 26723</strain>
    </source>
</reference>
<feature type="domain" description="Methyltransferase type 11" evidence="2">
    <location>
        <begin position="60"/>
        <end position="155"/>
    </location>
</feature>
<organism evidence="3 4">
    <name type="scientific">Povalibacter uvarum</name>
    <dbReference type="NCBI Taxonomy" id="732238"/>
    <lineage>
        <taxon>Bacteria</taxon>
        <taxon>Pseudomonadati</taxon>
        <taxon>Pseudomonadota</taxon>
        <taxon>Gammaproteobacteria</taxon>
        <taxon>Steroidobacterales</taxon>
        <taxon>Steroidobacteraceae</taxon>
        <taxon>Povalibacter</taxon>
    </lineage>
</organism>
<evidence type="ECO:0000256" key="1">
    <source>
        <dbReference type="ARBA" id="ARBA00022679"/>
    </source>
</evidence>
<evidence type="ECO:0000313" key="4">
    <source>
        <dbReference type="Proteomes" id="UP000588068"/>
    </source>
</evidence>
<evidence type="ECO:0000259" key="2">
    <source>
        <dbReference type="Pfam" id="PF08241"/>
    </source>
</evidence>
<dbReference type="Pfam" id="PF08241">
    <property type="entry name" value="Methyltransf_11"/>
    <property type="match status" value="1"/>
</dbReference>
<dbReference type="InterPro" id="IPR029063">
    <property type="entry name" value="SAM-dependent_MTases_sf"/>
</dbReference>
<dbReference type="InterPro" id="IPR050447">
    <property type="entry name" value="Erg6_SMT_methyltransf"/>
</dbReference>
<name>A0A841HTT6_9GAMM</name>
<dbReference type="GO" id="GO:0032259">
    <property type="term" value="P:methylation"/>
    <property type="evidence" value="ECO:0007669"/>
    <property type="project" value="UniProtKB-KW"/>
</dbReference>
<dbReference type="SUPFAM" id="SSF53335">
    <property type="entry name" value="S-adenosyl-L-methionine-dependent methyltransferases"/>
    <property type="match status" value="1"/>
</dbReference>
<dbReference type="PANTHER" id="PTHR44068:SF11">
    <property type="entry name" value="GERANYL DIPHOSPHATE 2-C-METHYLTRANSFERASE"/>
    <property type="match status" value="1"/>
</dbReference>
<evidence type="ECO:0000313" key="3">
    <source>
        <dbReference type="EMBL" id="MBB6096316.1"/>
    </source>
</evidence>
<dbReference type="Gene3D" id="3.40.50.150">
    <property type="entry name" value="Vaccinia Virus protein VP39"/>
    <property type="match status" value="1"/>
</dbReference>
<accession>A0A841HTT6</accession>
<dbReference type="Proteomes" id="UP000588068">
    <property type="component" value="Unassembled WGS sequence"/>
</dbReference>